<dbReference type="InterPro" id="IPR020845">
    <property type="entry name" value="AMP-binding_CS"/>
</dbReference>
<dbReference type="Gene3D" id="3.30.300.30">
    <property type="match status" value="1"/>
</dbReference>
<evidence type="ECO:0000313" key="3">
    <source>
        <dbReference type="EMBL" id="MCY1144084.1"/>
    </source>
</evidence>
<dbReference type="InterPro" id="IPR000873">
    <property type="entry name" value="AMP-dep_synth/lig_dom"/>
</dbReference>
<dbReference type="PROSITE" id="PS00455">
    <property type="entry name" value="AMP_BINDING"/>
    <property type="match status" value="1"/>
</dbReference>
<dbReference type="Proteomes" id="UP001151002">
    <property type="component" value="Unassembled WGS sequence"/>
</dbReference>
<dbReference type="PRINTS" id="PR00154">
    <property type="entry name" value="AMPBINDING"/>
</dbReference>
<gene>
    <name evidence="3" type="ORF">OWR29_39325</name>
</gene>
<dbReference type="RefSeq" id="WP_267568729.1">
    <property type="nucleotide sequence ID" value="NZ_JAPNTZ010000018.1"/>
</dbReference>
<dbReference type="InterPro" id="IPR010071">
    <property type="entry name" value="AA_adenyl_dom"/>
</dbReference>
<keyword evidence="4" id="KW-1185">Reference proteome</keyword>
<evidence type="ECO:0000313" key="4">
    <source>
        <dbReference type="Proteomes" id="UP001151002"/>
    </source>
</evidence>
<name>A0ABT4BC31_9ACTN</name>
<dbReference type="CDD" id="cd05930">
    <property type="entry name" value="A_NRPS"/>
    <property type="match status" value="1"/>
</dbReference>
<evidence type="ECO:0000259" key="2">
    <source>
        <dbReference type="Pfam" id="PF13193"/>
    </source>
</evidence>
<dbReference type="Pfam" id="PF00501">
    <property type="entry name" value="AMP-binding"/>
    <property type="match status" value="1"/>
</dbReference>
<dbReference type="InterPro" id="IPR042099">
    <property type="entry name" value="ANL_N_sf"/>
</dbReference>
<proteinExistence type="predicted"/>
<dbReference type="InterPro" id="IPR025110">
    <property type="entry name" value="AMP-bd_C"/>
</dbReference>
<accession>A0ABT4BC31</accession>
<sequence length="484" mass="52170">MSAVGTVWERVLEHVDAAPEHTALESAAGKLSYTEFSEQARELAKVLDERSTAGSLVAFQIPDLARACVAVVAAASARRAFMPLASDSPQAHRAKVLRDAGPELVISIEKDGTFRCEAVEETQVDSYSSGMADIAYVMYTSGSTGQPKGVVVSHQALLERLAGLAAIPGLRPGESMLAMTALSFDISMAELLLPLYVGGTVVAAPEEARLDPSVFMDCVALHRPDVLQATPSFWRLALAVGWQGSPTSRIWCGGEAMTSTLAQVLLNRCAALWNVYGPTEATIWATADLVHDAGRISLGQPLPGSGLFIVDSDGSVVSKAGRPGELTLHGAGLADGYLNRGELTSERFISLITPQGERTCYRTGDRVQYRDDATIEFLGRMDDQVKLRGHRVELGEIESVLESHPEVSQSVVLLRDTDAPERASLVAFVVIPLGGITTSDLRRWLASRLPPIMRPARFLQVDELPRTIAGKIDRVRLKREMSGI</sequence>
<reference evidence="3" key="1">
    <citation type="submission" date="2022-11" db="EMBL/GenBank/DDBJ databases">
        <authorList>
            <person name="Somphong A."/>
            <person name="Phongsopitanun W."/>
        </authorList>
    </citation>
    <scope>NUCLEOTIDE SEQUENCE</scope>
    <source>
        <strain evidence="3">Pm04-4</strain>
    </source>
</reference>
<dbReference type="InterPro" id="IPR020459">
    <property type="entry name" value="AMP-binding"/>
</dbReference>
<feature type="domain" description="AMP-binding enzyme C-terminal" evidence="2">
    <location>
        <begin position="396"/>
        <end position="471"/>
    </location>
</feature>
<dbReference type="Pfam" id="PF13193">
    <property type="entry name" value="AMP-binding_C"/>
    <property type="match status" value="1"/>
</dbReference>
<dbReference type="InterPro" id="IPR045851">
    <property type="entry name" value="AMP-bd_C_sf"/>
</dbReference>
<protein>
    <submittedName>
        <fullName evidence="3">Amino acid adenylation domain-containing protein</fullName>
    </submittedName>
</protein>
<dbReference type="Gene3D" id="3.40.50.12780">
    <property type="entry name" value="N-terminal domain of ligase-like"/>
    <property type="match status" value="1"/>
</dbReference>
<evidence type="ECO:0000259" key="1">
    <source>
        <dbReference type="Pfam" id="PF00501"/>
    </source>
</evidence>
<dbReference type="SUPFAM" id="SSF56801">
    <property type="entry name" value="Acetyl-CoA synthetase-like"/>
    <property type="match status" value="1"/>
</dbReference>
<organism evidence="3 4">
    <name type="scientific">Paractinoplanes pyxinae</name>
    <dbReference type="NCBI Taxonomy" id="2997416"/>
    <lineage>
        <taxon>Bacteria</taxon>
        <taxon>Bacillati</taxon>
        <taxon>Actinomycetota</taxon>
        <taxon>Actinomycetes</taxon>
        <taxon>Micromonosporales</taxon>
        <taxon>Micromonosporaceae</taxon>
        <taxon>Paractinoplanes</taxon>
    </lineage>
</organism>
<dbReference type="PANTHER" id="PTHR45527">
    <property type="entry name" value="NONRIBOSOMAL PEPTIDE SYNTHETASE"/>
    <property type="match status" value="1"/>
</dbReference>
<dbReference type="PANTHER" id="PTHR45527:SF1">
    <property type="entry name" value="FATTY ACID SYNTHASE"/>
    <property type="match status" value="1"/>
</dbReference>
<comment type="caution">
    <text evidence="3">The sequence shown here is derived from an EMBL/GenBank/DDBJ whole genome shotgun (WGS) entry which is preliminary data.</text>
</comment>
<dbReference type="EMBL" id="JAPNTZ010000018">
    <property type="protein sequence ID" value="MCY1144084.1"/>
    <property type="molecule type" value="Genomic_DNA"/>
</dbReference>
<dbReference type="NCBIfam" id="TIGR01733">
    <property type="entry name" value="AA-adenyl-dom"/>
    <property type="match status" value="1"/>
</dbReference>
<feature type="domain" description="AMP-dependent synthetase/ligase" evidence="1">
    <location>
        <begin position="13"/>
        <end position="338"/>
    </location>
</feature>